<keyword evidence="2" id="KW-1133">Transmembrane helix</keyword>
<evidence type="ECO:0000256" key="1">
    <source>
        <dbReference type="SAM" id="MobiDB-lite"/>
    </source>
</evidence>
<keyword evidence="2" id="KW-0472">Membrane</keyword>
<keyword evidence="6" id="KW-1185">Reference proteome</keyword>
<dbReference type="PANTHER" id="PTHR34819:SF3">
    <property type="entry name" value="CELL SURFACE PROTEIN"/>
    <property type="match status" value="1"/>
</dbReference>
<dbReference type="InterPro" id="IPR026588">
    <property type="entry name" value="Choice_anch_A"/>
</dbReference>
<evidence type="ECO:0000259" key="3">
    <source>
        <dbReference type="Pfam" id="PF20597"/>
    </source>
</evidence>
<dbReference type="InterPro" id="IPR047589">
    <property type="entry name" value="DUF11_rpt"/>
</dbReference>
<feature type="region of interest" description="Disordered" evidence="1">
    <location>
        <begin position="449"/>
        <end position="471"/>
    </location>
</feature>
<dbReference type="Pfam" id="PF24346">
    <property type="entry name" value="DUF7507"/>
    <property type="match status" value="2"/>
</dbReference>
<feature type="domain" description="DUF7507" evidence="4">
    <location>
        <begin position="359"/>
        <end position="462"/>
    </location>
</feature>
<dbReference type="NCBIfam" id="TIGR04215">
    <property type="entry name" value="choice_anch_A"/>
    <property type="match status" value="1"/>
</dbReference>
<reference evidence="5 6" key="1">
    <citation type="submission" date="2021-01" db="EMBL/GenBank/DDBJ databases">
        <title>Whole genome shotgun sequence of Verrucosispora gifhornensis NBRC 16317.</title>
        <authorList>
            <person name="Komaki H."/>
            <person name="Tamura T."/>
        </authorList>
    </citation>
    <scope>NUCLEOTIDE SEQUENCE [LARGE SCALE GENOMIC DNA]</scope>
    <source>
        <strain evidence="5 6">NBRC 16317</strain>
    </source>
</reference>
<evidence type="ECO:0000259" key="4">
    <source>
        <dbReference type="Pfam" id="PF24346"/>
    </source>
</evidence>
<dbReference type="Pfam" id="PF20597">
    <property type="entry name" value="pAdhesive_15"/>
    <property type="match status" value="1"/>
</dbReference>
<dbReference type="Gene3D" id="2.60.40.10">
    <property type="entry name" value="Immunoglobulins"/>
    <property type="match status" value="1"/>
</dbReference>
<evidence type="ECO:0008006" key="7">
    <source>
        <dbReference type="Google" id="ProtNLM"/>
    </source>
</evidence>
<evidence type="ECO:0000256" key="2">
    <source>
        <dbReference type="SAM" id="Phobius"/>
    </source>
</evidence>
<dbReference type="Proteomes" id="UP000647860">
    <property type="component" value="Unassembled WGS sequence"/>
</dbReference>
<sequence length="639" mass="66323">MSFAHHGQPSRSCSWRPCRSLPRLRTRHRRWERPVGPVNPVDPALSFGVMTEGDANLVGDENEGTIAVGGNLSFGNYQVAGQTAGSFIAPGDSVPSALVVGGRVDFANSVPGSRLQVLSGGYAKVGDLTGTFVRDTDNNGAAVNTRILPADDYEATPRVELTVRQDPDDVGPTSPIDFAAAFQSFRSTSNSLATCANTVVLRNPEGEVLPRPIPPGTNAVVTLAPGVTNVLNISATDLNNIDILTFADRPTASTPLLVNVDTSDVGNEFDWEVPIFAGIGGEEARYILFNFPTATELTLTAESASLEGTIYAPNADLTDLASSNTEGTIITRTFEHRGGEVHYFPFSTTLTCNGEAPAAISLVKSSTTTVITEVGQQVPYRYLVTNTGEVTLTEVTVTDVRTPPSSGSGLSPISCPRTELAPGESMTCTATYTVTQADLEAGRVTNAATASGVTPQGETVTSPPSSVTIPTQPGEASITLVKSSSTKIVHRIGEQVVYQYVITNTGSVPLTGVTVTDTFVAPADPANLSPIVCGPDQTPNGQVTLAAGESVTCTATYTVTKADFHHGAITNTATATGTPPSGPAPVSPESSVTVRVKGKLPVTGGSFLVPLAGTGTAALAAGAALLLITRRRVRPELGS</sequence>
<evidence type="ECO:0000313" key="6">
    <source>
        <dbReference type="Proteomes" id="UP000647860"/>
    </source>
</evidence>
<dbReference type="InterPro" id="IPR055354">
    <property type="entry name" value="DUF7507"/>
</dbReference>
<comment type="caution">
    <text evidence="5">The sequence shown here is derived from an EMBL/GenBank/DDBJ whole genome shotgun (WGS) entry which is preliminary data.</text>
</comment>
<dbReference type="PANTHER" id="PTHR34819">
    <property type="entry name" value="LARGE CYSTEINE-RICH PERIPLASMIC PROTEIN OMCB"/>
    <property type="match status" value="1"/>
</dbReference>
<evidence type="ECO:0000313" key="5">
    <source>
        <dbReference type="EMBL" id="GIJ14846.1"/>
    </source>
</evidence>
<gene>
    <name evidence="5" type="ORF">Vgi01_15300</name>
</gene>
<proteinExistence type="predicted"/>
<feature type="domain" description="Choice-of-anchor A" evidence="3">
    <location>
        <begin position="41"/>
        <end position="343"/>
    </location>
</feature>
<dbReference type="InterPro" id="IPR051172">
    <property type="entry name" value="Chlamydia_OmcB"/>
</dbReference>
<protein>
    <recommendedName>
        <fullName evidence="7">Choice-of-anchor A family protein</fullName>
    </recommendedName>
</protein>
<dbReference type="EMBL" id="BOPA01000012">
    <property type="protein sequence ID" value="GIJ14846.1"/>
    <property type="molecule type" value="Genomic_DNA"/>
</dbReference>
<accession>A0ABQ4IAA3</accession>
<feature type="transmembrane region" description="Helical" evidence="2">
    <location>
        <begin position="607"/>
        <end position="628"/>
    </location>
</feature>
<dbReference type="NCBIfam" id="TIGR01451">
    <property type="entry name" value="B_ant_repeat"/>
    <property type="match status" value="1"/>
</dbReference>
<feature type="region of interest" description="Disordered" evidence="1">
    <location>
        <begin position="571"/>
        <end position="591"/>
    </location>
</feature>
<organism evidence="5 6">
    <name type="scientific">Micromonospora gifhornensis</name>
    <dbReference type="NCBI Taxonomy" id="84594"/>
    <lineage>
        <taxon>Bacteria</taxon>
        <taxon>Bacillati</taxon>
        <taxon>Actinomycetota</taxon>
        <taxon>Actinomycetes</taxon>
        <taxon>Micromonosporales</taxon>
        <taxon>Micromonosporaceae</taxon>
        <taxon>Micromonospora</taxon>
    </lineage>
</organism>
<feature type="domain" description="DUF7507" evidence="4">
    <location>
        <begin position="476"/>
        <end position="585"/>
    </location>
</feature>
<name>A0ABQ4IAA3_9ACTN</name>
<keyword evidence="2" id="KW-0812">Transmembrane</keyword>
<dbReference type="InterPro" id="IPR013783">
    <property type="entry name" value="Ig-like_fold"/>
</dbReference>